<organism evidence="1 2">
    <name type="scientific">Manihot esculenta</name>
    <name type="common">Cassava</name>
    <name type="synonym">Jatropha manihot</name>
    <dbReference type="NCBI Taxonomy" id="3983"/>
    <lineage>
        <taxon>Eukaryota</taxon>
        <taxon>Viridiplantae</taxon>
        <taxon>Streptophyta</taxon>
        <taxon>Embryophyta</taxon>
        <taxon>Tracheophyta</taxon>
        <taxon>Spermatophyta</taxon>
        <taxon>Magnoliopsida</taxon>
        <taxon>eudicotyledons</taxon>
        <taxon>Gunneridae</taxon>
        <taxon>Pentapetalae</taxon>
        <taxon>rosids</taxon>
        <taxon>fabids</taxon>
        <taxon>Malpighiales</taxon>
        <taxon>Euphorbiaceae</taxon>
        <taxon>Crotonoideae</taxon>
        <taxon>Manihoteae</taxon>
        <taxon>Manihot</taxon>
    </lineage>
</organism>
<keyword evidence="2" id="KW-1185">Reference proteome</keyword>
<name>A0ACB7FZS9_MANES</name>
<sequence length="511" mass="56758">MKKPNRRSKRTSVADSSSSLASGDGIPQEQQQQHNEKRVDLEKENEALKSTIEELKHKLANVSLNSVDDLRKTKEDDDSQKVVEMKKKPDGRSPLSAQKQISSHKKRSGEPRISTQDEIQRLKAQKVHLLCKLKLESVQFRLSKASLEKEVLQLKKEQRKNDYEMRKLLALNEKQKLVLQRKTEEAALATKRLKELIESRRASSHRTSGSKSGISSGIQAVELDLKIAARVEEIRSEFERQMEEMADEVRKFEEDAETLRQENYRYLLQEKEAECIVRDSELKDLKEEVVRLSNLVNQLGMPKAQFHAKKQDVNLVRSSISVGSSFELMDTPESECSGGSNAVSGKFTPRVCCSCSKKSLCKTSKCECRAAVGICGTGCGCAAAKCSNRGTSIKVDDSLQKKVASDLVLSSGTSETEKAVVTSQPAEVNNDCAPRRKPLSDIGNTLVKSSPIQPDQKMMGGKPVIQVDTVDSSLLVPEIVEGPKKADRASQADISTRLTRAKRSTVSKKDT</sequence>
<proteinExistence type="predicted"/>
<accession>A0ACB7FZS9</accession>
<evidence type="ECO:0000313" key="1">
    <source>
        <dbReference type="EMBL" id="KAG8632808.1"/>
    </source>
</evidence>
<evidence type="ECO:0000313" key="2">
    <source>
        <dbReference type="Proteomes" id="UP000091857"/>
    </source>
</evidence>
<dbReference type="EMBL" id="CM004404">
    <property type="protein sequence ID" value="KAG8632808.1"/>
    <property type="molecule type" value="Genomic_DNA"/>
</dbReference>
<dbReference type="Proteomes" id="UP000091857">
    <property type="component" value="Chromosome 18"/>
</dbReference>
<protein>
    <submittedName>
        <fullName evidence="1">Uncharacterized protein</fullName>
    </submittedName>
</protein>
<gene>
    <name evidence="1" type="ORF">MANES_18G058700v8</name>
</gene>
<reference evidence="2" key="1">
    <citation type="journal article" date="2016" name="Nat. Biotechnol.">
        <title>Sequencing wild and cultivated cassava and related species reveals extensive interspecific hybridization and genetic diversity.</title>
        <authorList>
            <person name="Bredeson J.V."/>
            <person name="Lyons J.B."/>
            <person name="Prochnik S.E."/>
            <person name="Wu G.A."/>
            <person name="Ha C.M."/>
            <person name="Edsinger-Gonzales E."/>
            <person name="Grimwood J."/>
            <person name="Schmutz J."/>
            <person name="Rabbi I.Y."/>
            <person name="Egesi C."/>
            <person name="Nauluvula P."/>
            <person name="Lebot V."/>
            <person name="Ndunguru J."/>
            <person name="Mkamilo G."/>
            <person name="Bart R.S."/>
            <person name="Setter T.L."/>
            <person name="Gleadow R.M."/>
            <person name="Kulakow P."/>
            <person name="Ferguson M.E."/>
            <person name="Rounsley S."/>
            <person name="Rokhsar D.S."/>
        </authorList>
    </citation>
    <scope>NUCLEOTIDE SEQUENCE [LARGE SCALE GENOMIC DNA]</scope>
    <source>
        <strain evidence="2">cv. AM560-2</strain>
    </source>
</reference>
<comment type="caution">
    <text evidence="1">The sequence shown here is derived from an EMBL/GenBank/DDBJ whole genome shotgun (WGS) entry which is preliminary data.</text>
</comment>